<accession>A0A3S2XZ92</accession>
<dbReference type="RefSeq" id="WP_127826573.1">
    <property type="nucleotide sequence ID" value="NZ_RZYA01000001.1"/>
</dbReference>
<sequence>MPRIHLPLHYRNAAHRILAQAHILLAAAGQQATRLEDVLVQAAAGIEDAELLDGVPQSRRRAVKEAARCLLLCADTDHPARLTDTGLLGHLTALDQLPSAERTTLVAEAVLRTETCPVATLNLSHPTIPDPEPTLRRRATHRCPCACATGGFCGGCGHAGCTGRR</sequence>
<protein>
    <submittedName>
        <fullName evidence="1">Uncharacterized protein</fullName>
    </submittedName>
</protein>
<dbReference type="AlphaFoldDB" id="A0A3S2XZ92"/>
<evidence type="ECO:0000313" key="2">
    <source>
        <dbReference type="Proteomes" id="UP000283128"/>
    </source>
</evidence>
<gene>
    <name evidence="1" type="ORF">EOT10_03850</name>
</gene>
<organism evidence="1 2">
    <name type="scientific">Streptomyces antnestii</name>
    <dbReference type="NCBI Taxonomy" id="2494256"/>
    <lineage>
        <taxon>Bacteria</taxon>
        <taxon>Bacillati</taxon>
        <taxon>Actinomycetota</taxon>
        <taxon>Actinomycetes</taxon>
        <taxon>Kitasatosporales</taxon>
        <taxon>Streptomycetaceae</taxon>
        <taxon>Streptomyces</taxon>
    </lineage>
</organism>
<proteinExistence type="predicted"/>
<evidence type="ECO:0000313" key="1">
    <source>
        <dbReference type="EMBL" id="RVU28987.1"/>
    </source>
</evidence>
<dbReference type="OrthoDB" id="9996788at2"/>
<dbReference type="Proteomes" id="UP000283128">
    <property type="component" value="Unassembled WGS sequence"/>
</dbReference>
<reference evidence="1 2" key="1">
    <citation type="submission" date="2019-01" db="EMBL/GenBank/DDBJ databases">
        <title>Genome sequences of Streptomyces and Rhizobium isolates collected from root and soil.</title>
        <authorList>
            <person name="Chhettri S."/>
            <person name="Sevigny J.L."/>
            <person name="Sen A."/>
            <person name="Ennis N."/>
            <person name="Tisa L."/>
        </authorList>
    </citation>
    <scope>NUCLEOTIDE SEQUENCE [LARGE SCALE GENOMIC DNA]</scope>
    <source>
        <strain evidence="1 2">San01</strain>
    </source>
</reference>
<keyword evidence="2" id="KW-1185">Reference proteome</keyword>
<name>A0A3S2XZ92_9ACTN</name>
<comment type="caution">
    <text evidence="1">The sequence shown here is derived from an EMBL/GenBank/DDBJ whole genome shotgun (WGS) entry which is preliminary data.</text>
</comment>
<dbReference type="EMBL" id="RZYA01000001">
    <property type="protein sequence ID" value="RVU28987.1"/>
    <property type="molecule type" value="Genomic_DNA"/>
</dbReference>